<feature type="compositionally biased region" description="Polar residues" evidence="7">
    <location>
        <begin position="148"/>
        <end position="157"/>
    </location>
</feature>
<proteinExistence type="inferred from homology"/>
<keyword evidence="6" id="KW-0067">ATP-binding</keyword>
<keyword evidence="6" id="KW-0547">Nucleotide-binding</keyword>
<evidence type="ECO:0000256" key="6">
    <source>
        <dbReference type="RuleBase" id="RU363044"/>
    </source>
</evidence>
<feature type="domain" description="AAA+ ATPase" evidence="8">
    <location>
        <begin position="213"/>
        <end position="410"/>
    </location>
</feature>
<evidence type="ECO:0000256" key="3">
    <source>
        <dbReference type="ARBA" id="ARBA00011245"/>
    </source>
</evidence>
<evidence type="ECO:0000256" key="4">
    <source>
        <dbReference type="ARBA" id="ARBA00023172"/>
    </source>
</evidence>
<dbReference type="GO" id="GO:0043139">
    <property type="term" value="F:5'-3' DNA helicase activity"/>
    <property type="evidence" value="ECO:0007669"/>
    <property type="project" value="UniProtKB-EC"/>
</dbReference>
<keyword evidence="6" id="KW-0227">DNA damage</keyword>
<comment type="caution">
    <text evidence="9">The sequence shown here is derived from an EMBL/GenBank/DDBJ whole genome shotgun (WGS) entry which is preliminary data.</text>
</comment>
<accession>A0A640KVC9</accession>
<sequence>MAGALCSTVDYGSSLALSDAQTKQLQELRGAAVVKCSSGRADILLDSTPYCFLSSFSERLRGQSSSMHGCRIRCGVAQKSLISKVEKFVKGTVASTSTSSIVRWENALPLLPQCGTAQGTTDASALDAFESPAMQGTGCCQHSTKCLSRRSGGSLTANDGERERRSRSDVTGAADCEEVSGVSNVALLRSEDAAGPESPLTREQAIVCDLACQGASLFIGGDAGTGKSHLLRAIAERLRRRGCRIAVTASTGIAALNIGGNTFHSTFGVPLSTLENVMSLSTETVSTEATFDAEDVLDHGNGEDGVMEEEVSGEDFAAGGSVNKFGHPRRMRFTNTGVLANVDVVIIDEISMLHAGVLESFERAARRMRGRDARRPFGGLQMILSGDFLQLTPFSSLDAPCCRQRRYRPFNDDKLLIDDDRIICEYVSPENDAGKPQEQETRTPAETAEKSCPMAVDSMASEVEIAQAAKNGKRRRLLGAADCTARRCRRRDLWYYDKPMFESWCFIHHLLHVQLREPQRQQDETFVSDLNRLRQGRLPYRLSRSSLINAPVEDAVRLLPTKGAVRNYNDRKMLELEGEEQVFQTQLVMENAVCAPAVDAVTEEKTEEADEGSSCGATLLVHYRFCGSTGSSKAVVRRQGRLRDVETIAVARKLEEVCRFPPGSIQVYCLPSPLSYSTSLSAVCVRCSGETHGIAEYRRRTLKNLLEMWSGLPGASDGKATSGNVRGAQEHAQAITRLQSFGTLFPRELVRVEAVEARQLLRRLQPFMQADLRHAVRTDTVLQDKRLKVGCRVMLLRNLTLRYVNGSLGEVVAFRSFSACKDLLPGEMKARGTPPHFLARVAVHSTGHGQGGPASAAQIPVVRMDIDGKDVAIPWITLPVSVTKQDWCFTVHAACIPLTPAYAFTVHKVQGITLDHAVLFDAADMFPCDHLVYTAASRVRKFEHLRILNLCPRMISVHKPSLLFTQNISSVEVAAKIWADWKSMPRSRPLFYFPSHMDRGSPR</sequence>
<dbReference type="PANTHER" id="PTHR47642">
    <property type="entry name" value="ATP-DEPENDENT DNA HELICASE"/>
    <property type="match status" value="1"/>
</dbReference>
<dbReference type="SMART" id="SM00382">
    <property type="entry name" value="AAA"/>
    <property type="match status" value="1"/>
</dbReference>
<dbReference type="GO" id="GO:0000723">
    <property type="term" value="P:telomere maintenance"/>
    <property type="evidence" value="ECO:0007669"/>
    <property type="project" value="InterPro"/>
</dbReference>
<comment type="subunit">
    <text evidence="3">Monomer.</text>
</comment>
<feature type="region of interest" description="Disordered" evidence="7">
    <location>
        <begin position="148"/>
        <end position="172"/>
    </location>
</feature>
<evidence type="ECO:0000259" key="8">
    <source>
        <dbReference type="SMART" id="SM00382"/>
    </source>
</evidence>
<reference evidence="9" key="1">
    <citation type="submission" date="2019-11" db="EMBL/GenBank/DDBJ databases">
        <title>Leishmania tarentolae CDS.</title>
        <authorList>
            <person name="Goto Y."/>
            <person name="Yamagishi J."/>
        </authorList>
    </citation>
    <scope>NUCLEOTIDE SEQUENCE [LARGE SCALE GENOMIC DNA]</scope>
    <source>
        <strain evidence="9">Parrot Tar II</strain>
    </source>
</reference>
<name>A0A640KVC9_LEITA</name>
<dbReference type="Proteomes" id="UP000419144">
    <property type="component" value="Unassembled WGS sequence"/>
</dbReference>
<organism evidence="9 10">
    <name type="scientific">Leishmania tarentolae</name>
    <name type="common">Sauroleishmania tarentolae</name>
    <dbReference type="NCBI Taxonomy" id="5689"/>
    <lineage>
        <taxon>Eukaryota</taxon>
        <taxon>Discoba</taxon>
        <taxon>Euglenozoa</taxon>
        <taxon>Kinetoplastea</taxon>
        <taxon>Metakinetoplastina</taxon>
        <taxon>Trypanosomatida</taxon>
        <taxon>Trypanosomatidae</taxon>
        <taxon>Leishmaniinae</taxon>
        <taxon>Leishmania</taxon>
        <taxon>lizard Leishmania</taxon>
    </lineage>
</organism>
<comment type="cofactor">
    <cofactor evidence="1 6">
        <name>Mg(2+)</name>
        <dbReference type="ChEBI" id="CHEBI:18420"/>
    </cofactor>
</comment>
<evidence type="ECO:0000313" key="9">
    <source>
        <dbReference type="EMBL" id="GET91497.1"/>
    </source>
</evidence>
<dbReference type="Pfam" id="PF05970">
    <property type="entry name" value="PIF1"/>
    <property type="match status" value="2"/>
</dbReference>
<dbReference type="InterPro" id="IPR027417">
    <property type="entry name" value="P-loop_NTPase"/>
</dbReference>
<gene>
    <name evidence="9" type="ORF">LtaPh_3217000</name>
</gene>
<evidence type="ECO:0000313" key="10">
    <source>
        <dbReference type="Proteomes" id="UP000419144"/>
    </source>
</evidence>
<dbReference type="InterPro" id="IPR051055">
    <property type="entry name" value="PIF1_helicase"/>
</dbReference>
<evidence type="ECO:0000256" key="1">
    <source>
        <dbReference type="ARBA" id="ARBA00001946"/>
    </source>
</evidence>
<dbReference type="GO" id="GO:0006310">
    <property type="term" value="P:DNA recombination"/>
    <property type="evidence" value="ECO:0007669"/>
    <property type="project" value="UniProtKB-KW"/>
</dbReference>
<protein>
    <recommendedName>
        <fullName evidence="6">ATP-dependent DNA helicase</fullName>
        <ecNumber evidence="6">5.6.2.3</ecNumber>
    </recommendedName>
</protein>
<dbReference type="OrthoDB" id="10050764at2759"/>
<dbReference type="InterPro" id="IPR003593">
    <property type="entry name" value="AAA+_ATPase"/>
</dbReference>
<feature type="region of interest" description="Disordered" evidence="7">
    <location>
        <begin position="428"/>
        <end position="452"/>
    </location>
</feature>
<keyword evidence="6" id="KW-0234">DNA repair</keyword>
<keyword evidence="10" id="KW-1185">Reference proteome</keyword>
<dbReference type="PANTHER" id="PTHR47642:SF5">
    <property type="entry name" value="ATP-DEPENDENT DNA HELICASE"/>
    <property type="match status" value="1"/>
</dbReference>
<dbReference type="GO" id="GO:0016887">
    <property type="term" value="F:ATP hydrolysis activity"/>
    <property type="evidence" value="ECO:0007669"/>
    <property type="project" value="RHEA"/>
</dbReference>
<dbReference type="SUPFAM" id="SSF52540">
    <property type="entry name" value="P-loop containing nucleoside triphosphate hydrolases"/>
    <property type="match status" value="2"/>
</dbReference>
<dbReference type="GO" id="GO:0006281">
    <property type="term" value="P:DNA repair"/>
    <property type="evidence" value="ECO:0007669"/>
    <property type="project" value="UniProtKB-KW"/>
</dbReference>
<dbReference type="Gene3D" id="3.40.50.300">
    <property type="entry name" value="P-loop containing nucleotide triphosphate hydrolases"/>
    <property type="match status" value="2"/>
</dbReference>
<comment type="catalytic activity">
    <reaction evidence="5 6">
        <text>ATP + H2O = ADP + phosphate + H(+)</text>
        <dbReference type="Rhea" id="RHEA:13065"/>
        <dbReference type="ChEBI" id="CHEBI:15377"/>
        <dbReference type="ChEBI" id="CHEBI:15378"/>
        <dbReference type="ChEBI" id="CHEBI:30616"/>
        <dbReference type="ChEBI" id="CHEBI:43474"/>
        <dbReference type="ChEBI" id="CHEBI:456216"/>
        <dbReference type="EC" id="5.6.2.3"/>
    </reaction>
</comment>
<keyword evidence="6" id="KW-0347">Helicase</keyword>
<dbReference type="VEuPathDB" id="TriTrypDB:LtaPh_3217000"/>
<dbReference type="CDD" id="cd18809">
    <property type="entry name" value="SF1_C_RecD"/>
    <property type="match status" value="1"/>
</dbReference>
<dbReference type="GO" id="GO:0005524">
    <property type="term" value="F:ATP binding"/>
    <property type="evidence" value="ECO:0007669"/>
    <property type="project" value="UniProtKB-KW"/>
</dbReference>
<keyword evidence="4 6" id="KW-0233">DNA recombination</keyword>
<dbReference type="AlphaFoldDB" id="A0A640KVC9"/>
<feature type="compositionally biased region" description="Basic and acidic residues" evidence="7">
    <location>
        <begin position="159"/>
        <end position="168"/>
    </location>
</feature>
<dbReference type="InterPro" id="IPR010285">
    <property type="entry name" value="DNA_helicase_pif1-like_DEAD"/>
</dbReference>
<dbReference type="EMBL" id="BLBS01000048">
    <property type="protein sequence ID" value="GET91497.1"/>
    <property type="molecule type" value="Genomic_DNA"/>
</dbReference>
<feature type="compositionally biased region" description="Basic and acidic residues" evidence="7">
    <location>
        <begin position="432"/>
        <end position="449"/>
    </location>
</feature>
<evidence type="ECO:0000256" key="7">
    <source>
        <dbReference type="SAM" id="MobiDB-lite"/>
    </source>
</evidence>
<keyword evidence="6" id="KW-0378">Hydrolase</keyword>
<comment type="similarity">
    <text evidence="2">Belongs to the helicase family. PIF1 subfamily.</text>
</comment>
<dbReference type="EC" id="5.6.2.3" evidence="6"/>
<evidence type="ECO:0000256" key="5">
    <source>
        <dbReference type="ARBA" id="ARBA00048954"/>
    </source>
</evidence>
<evidence type="ECO:0000256" key="2">
    <source>
        <dbReference type="ARBA" id="ARBA00009781"/>
    </source>
</evidence>